<protein>
    <recommendedName>
        <fullName evidence="4">Alpha-methylacyl-CoA racemase</fullName>
    </recommendedName>
</protein>
<dbReference type="InterPro" id="IPR003673">
    <property type="entry name" value="CoA-Trfase_fam_III"/>
</dbReference>
<evidence type="ECO:0008006" key="4">
    <source>
        <dbReference type="Google" id="ProtNLM"/>
    </source>
</evidence>
<accession>A0ABR1JEY4</accession>
<proteinExistence type="inferred from homology"/>
<dbReference type="InterPro" id="IPR023606">
    <property type="entry name" value="CoA-Trfase_III_dom_1_sf"/>
</dbReference>
<dbReference type="Pfam" id="PF02515">
    <property type="entry name" value="CoA_transf_3"/>
    <property type="match status" value="1"/>
</dbReference>
<name>A0ABR1JEY4_9AGAR</name>
<dbReference type="Proteomes" id="UP001498398">
    <property type="component" value="Unassembled WGS sequence"/>
</dbReference>
<dbReference type="EMBL" id="JBANRG010000024">
    <property type="protein sequence ID" value="KAK7454630.1"/>
    <property type="molecule type" value="Genomic_DNA"/>
</dbReference>
<dbReference type="SUPFAM" id="SSF89796">
    <property type="entry name" value="CoA-transferase family III (CaiB/BaiF)"/>
    <property type="match status" value="1"/>
</dbReference>
<comment type="caution">
    <text evidence="2">The sequence shown here is derived from an EMBL/GenBank/DDBJ whole genome shotgun (WGS) entry which is preliminary data.</text>
</comment>
<evidence type="ECO:0000313" key="3">
    <source>
        <dbReference type="Proteomes" id="UP001498398"/>
    </source>
</evidence>
<organism evidence="2 3">
    <name type="scientific">Marasmiellus scandens</name>
    <dbReference type="NCBI Taxonomy" id="2682957"/>
    <lineage>
        <taxon>Eukaryota</taxon>
        <taxon>Fungi</taxon>
        <taxon>Dikarya</taxon>
        <taxon>Basidiomycota</taxon>
        <taxon>Agaricomycotina</taxon>
        <taxon>Agaricomycetes</taxon>
        <taxon>Agaricomycetidae</taxon>
        <taxon>Agaricales</taxon>
        <taxon>Marasmiineae</taxon>
        <taxon>Omphalotaceae</taxon>
        <taxon>Marasmiellus</taxon>
    </lineage>
</organism>
<dbReference type="Gene3D" id="3.40.50.10540">
    <property type="entry name" value="Crotonobetainyl-coa:carnitine coa-transferase, domain 1"/>
    <property type="match status" value="1"/>
</dbReference>
<evidence type="ECO:0000313" key="2">
    <source>
        <dbReference type="EMBL" id="KAK7454630.1"/>
    </source>
</evidence>
<dbReference type="InterPro" id="IPR050509">
    <property type="entry name" value="CoA-transferase_III"/>
</dbReference>
<keyword evidence="3" id="KW-1185">Reference proteome</keyword>
<dbReference type="InterPro" id="IPR044855">
    <property type="entry name" value="CoA-Trfase_III_dom3_sf"/>
</dbReference>
<comment type="similarity">
    <text evidence="1">Belongs to the CoA-transferase III family.</text>
</comment>
<dbReference type="PANTHER" id="PTHR48228:SF5">
    <property type="entry name" value="ALPHA-METHYLACYL-COA RACEMASE"/>
    <property type="match status" value="1"/>
</dbReference>
<gene>
    <name evidence="2" type="ORF">VKT23_011383</name>
</gene>
<sequence length="386" mass="41759">MALTGVKVIEFAGLAPGPFAGLILADNGASVIRVDKPSSSPTPINNDLLCRNKRSVAINPKVPSGLQVLKKMIASADVLIDPFRPGVMERLGLGPEVFLGGNGLTGLNEKLIYARMVGFPRTGPQRAMAGHDINYLALSGILSMLPGTPDRPGFPINLLADFAGGGMSCALGIILALLDRGRTGKGQVVDADMVSGARYVSSFPLIDKQQATPRSFGGKRGHNLLDGGSPFYNVYPCKDGGHVSIGCLEPQFFRIFIDLFDQSLPEEFKRQFGWKPTPETQFTLDEWARLREYIEKGFMTRSRDEWGKIFHETDACVVPILTPKEAGTLLGSQIPLPHPAISGSNEVDTSQISLRPGKHTSEILREYGLSEKECKTLLQDGAIAKL</sequence>
<dbReference type="Gene3D" id="3.30.1540.10">
    <property type="entry name" value="formyl-coa transferase, domain 3"/>
    <property type="match status" value="1"/>
</dbReference>
<reference evidence="2 3" key="1">
    <citation type="submission" date="2024-01" db="EMBL/GenBank/DDBJ databases">
        <title>A draft genome for the cacao thread blight pathogen Marasmiellus scandens.</title>
        <authorList>
            <person name="Baruah I.K."/>
            <person name="Leung J."/>
            <person name="Bukari Y."/>
            <person name="Amoako-Attah I."/>
            <person name="Meinhardt L.W."/>
            <person name="Bailey B.A."/>
            <person name="Cohen S.P."/>
        </authorList>
    </citation>
    <scope>NUCLEOTIDE SEQUENCE [LARGE SCALE GENOMIC DNA]</scope>
    <source>
        <strain evidence="2 3">GH-19</strain>
    </source>
</reference>
<evidence type="ECO:0000256" key="1">
    <source>
        <dbReference type="ARBA" id="ARBA00008383"/>
    </source>
</evidence>
<dbReference type="PANTHER" id="PTHR48228">
    <property type="entry name" value="SUCCINYL-COA--D-CITRAMALATE COA-TRANSFERASE"/>
    <property type="match status" value="1"/>
</dbReference>